<sequence>MSLSSVKVPAGKPISDAETYLGRKHNELSGFDTLEHLILEGEDILESGTYGGLAHHLMAIRSALARALWKAEVYVGVSIIDELVFHAAKNNPGNIVQEVLSFLTTSRAGNPGFVLYPLHGFGIGTETPFQSGRDSQTYLHFRSMAMCLAAQTNDFDSTRRLVSSMASRLGVAGKIDASDLGHHTRAGNMDWMTSNPLMMVRVASHTGAYFENQFIYTLKIRVSAAFAAMLYALAADRGKKVGTFHTTARVNNWETLDIHHYLVGEARKKKSDAVELRRVPMNVAALELARLSDLTLSLGAETQRLSFVRNAQRRLTQALKLVEAGHLEHVNTASNDRVRRKVFARVVTALNWYRQSFSARVTDDEAVVALAVAFETLLTDAYARGVAERVKRRLRICLKGRRGIDEYIDAVNSVMEARGEIVHNGSTVKEAEIIKAQAAFALCFEDVAGRLPNLGNNLDRPVGRVLGDV</sequence>
<dbReference type="RefSeq" id="WP_093039142.1">
    <property type="nucleotide sequence ID" value="NZ_FOAG01000017.1"/>
</dbReference>
<dbReference type="OrthoDB" id="8293543at2"/>
<dbReference type="STRING" id="1287727.SAMN05443999_1175"/>
<dbReference type="Proteomes" id="UP000199582">
    <property type="component" value="Unassembled WGS sequence"/>
</dbReference>
<keyword evidence="2" id="KW-1185">Reference proteome</keyword>
<dbReference type="EMBL" id="FOAG01000017">
    <property type="protein sequence ID" value="SEM24777.1"/>
    <property type="molecule type" value="Genomic_DNA"/>
</dbReference>
<protein>
    <submittedName>
        <fullName evidence="1">Uncharacterized protein</fullName>
    </submittedName>
</protein>
<proteinExistence type="predicted"/>
<accession>A0A1H7WV63</accession>
<gene>
    <name evidence="1" type="ORF">SAMN05443999_1175</name>
</gene>
<dbReference type="AlphaFoldDB" id="A0A1H7WV63"/>
<reference evidence="1 2" key="1">
    <citation type="submission" date="2016-10" db="EMBL/GenBank/DDBJ databases">
        <authorList>
            <person name="de Groot N.N."/>
        </authorList>
    </citation>
    <scope>NUCLEOTIDE SEQUENCE [LARGE SCALE GENOMIC DNA]</scope>
    <source>
        <strain evidence="1 2">DSM 100674</strain>
    </source>
</reference>
<name>A0A1H7WV63_9RHOB</name>
<evidence type="ECO:0000313" key="1">
    <source>
        <dbReference type="EMBL" id="SEM24777.1"/>
    </source>
</evidence>
<evidence type="ECO:0000313" key="2">
    <source>
        <dbReference type="Proteomes" id="UP000199582"/>
    </source>
</evidence>
<organism evidence="1 2">
    <name type="scientific">Roseovarius azorensis</name>
    <dbReference type="NCBI Taxonomy" id="1287727"/>
    <lineage>
        <taxon>Bacteria</taxon>
        <taxon>Pseudomonadati</taxon>
        <taxon>Pseudomonadota</taxon>
        <taxon>Alphaproteobacteria</taxon>
        <taxon>Rhodobacterales</taxon>
        <taxon>Roseobacteraceae</taxon>
        <taxon>Roseovarius</taxon>
    </lineage>
</organism>